<dbReference type="InterPro" id="IPR001041">
    <property type="entry name" value="2Fe-2S_ferredoxin-type"/>
</dbReference>
<dbReference type="PANTHER" id="PTHR43644">
    <property type="entry name" value="NA(+)-TRANSLOCATING NADH-QUINONE REDUCTASE SUBUNIT"/>
    <property type="match status" value="1"/>
</dbReference>
<dbReference type="KEGG" id="dfc:DFI_10190"/>
<gene>
    <name evidence="5" type="ORF">DFI_10190</name>
</gene>
<evidence type="ECO:0000259" key="4">
    <source>
        <dbReference type="PROSITE" id="PS51085"/>
    </source>
</evidence>
<evidence type="ECO:0000256" key="3">
    <source>
        <dbReference type="SAM" id="MobiDB-lite"/>
    </source>
</evidence>
<dbReference type="InterPro" id="IPR012675">
    <property type="entry name" value="Beta-grasp_dom_sf"/>
</dbReference>
<organism evidence="5 6">
    <name type="scientific">Deinococcus ficus</name>
    <dbReference type="NCBI Taxonomy" id="317577"/>
    <lineage>
        <taxon>Bacteria</taxon>
        <taxon>Thermotogati</taxon>
        <taxon>Deinococcota</taxon>
        <taxon>Deinococci</taxon>
        <taxon>Deinococcales</taxon>
        <taxon>Deinococcaceae</taxon>
        <taxon>Deinococcus</taxon>
    </lineage>
</organism>
<accession>A0A221SXF4</accession>
<dbReference type="SUPFAM" id="SSF54292">
    <property type="entry name" value="2Fe-2S ferredoxin-like"/>
    <property type="match status" value="1"/>
</dbReference>
<keyword evidence="2" id="KW-0274">FAD</keyword>
<feature type="region of interest" description="Disordered" evidence="3">
    <location>
        <begin position="107"/>
        <end position="132"/>
    </location>
</feature>
<dbReference type="GO" id="GO:0051536">
    <property type="term" value="F:iron-sulfur cluster binding"/>
    <property type="evidence" value="ECO:0007669"/>
    <property type="project" value="InterPro"/>
</dbReference>
<dbReference type="EMBL" id="CP021081">
    <property type="protein sequence ID" value="ASN81337.1"/>
    <property type="molecule type" value="Genomic_DNA"/>
</dbReference>
<dbReference type="STRING" id="317577.GCA_000419625_01871"/>
<dbReference type="PANTHER" id="PTHR43644:SF1">
    <property type="entry name" value="NAD(P)H-FLAVIN REDUCTASE"/>
    <property type="match status" value="1"/>
</dbReference>
<evidence type="ECO:0000256" key="1">
    <source>
        <dbReference type="ARBA" id="ARBA00022630"/>
    </source>
</evidence>
<dbReference type="InterPro" id="IPR036010">
    <property type="entry name" value="2Fe-2S_ferredoxin-like_sf"/>
</dbReference>
<dbReference type="Gene3D" id="3.10.20.30">
    <property type="match status" value="1"/>
</dbReference>
<keyword evidence="1" id="KW-0285">Flavoprotein</keyword>
<reference evidence="5 6" key="1">
    <citation type="submission" date="2017-05" db="EMBL/GenBank/DDBJ databases">
        <title>The complete genome sequence of Deinococcus ficus isolated from the rhizosphere of the Ficus religiosa L. in Taiwan.</title>
        <authorList>
            <person name="Wu K.-M."/>
            <person name="Liao T.-L."/>
            <person name="Liu Y.-M."/>
            <person name="Young C.-C."/>
            <person name="Tsai S.-F."/>
        </authorList>
    </citation>
    <scope>NUCLEOTIDE SEQUENCE [LARGE SCALE GENOMIC DNA]</scope>
    <source>
        <strain evidence="5 6">CC-FR2-10</strain>
    </source>
</reference>
<dbReference type="Pfam" id="PF00111">
    <property type="entry name" value="Fer2"/>
    <property type="match status" value="1"/>
</dbReference>
<dbReference type="PROSITE" id="PS51085">
    <property type="entry name" value="2FE2S_FER_2"/>
    <property type="match status" value="1"/>
</dbReference>
<proteinExistence type="predicted"/>
<dbReference type="AlphaFoldDB" id="A0A221SXF4"/>
<evidence type="ECO:0000313" key="5">
    <source>
        <dbReference type="EMBL" id="ASN81337.1"/>
    </source>
</evidence>
<evidence type="ECO:0000256" key="2">
    <source>
        <dbReference type="ARBA" id="ARBA00022827"/>
    </source>
</evidence>
<sequence length="132" mass="13908">MTQVDGGQLVSVRVEGFGVVQAQAGERLVLALERAGVDILHRCGGQAKCTTCRVSFQEGEPDLMTAAEHDKLKEKELLGVARLSCQIECAEGMAVTVLQTVSSTGLEAGKAPAEEIQPEPVWSTRPGASTEG</sequence>
<name>A0A221SXF4_9DEIO</name>
<protein>
    <submittedName>
        <fullName evidence="5">(2Fe-2S)-binding protein</fullName>
    </submittedName>
</protein>
<dbReference type="RefSeq" id="WP_027463033.1">
    <property type="nucleotide sequence ID" value="NZ_CP021081.1"/>
</dbReference>
<evidence type="ECO:0000313" key="6">
    <source>
        <dbReference type="Proteomes" id="UP000259030"/>
    </source>
</evidence>
<feature type="domain" description="2Fe-2S ferredoxin-type" evidence="4">
    <location>
        <begin position="8"/>
        <end position="101"/>
    </location>
</feature>
<keyword evidence="6" id="KW-1185">Reference proteome</keyword>
<dbReference type="Proteomes" id="UP000259030">
    <property type="component" value="Chromosome"/>
</dbReference>